<dbReference type="SUPFAM" id="SSF63829">
    <property type="entry name" value="Calcium-dependent phosphotriesterase"/>
    <property type="match status" value="1"/>
</dbReference>
<dbReference type="InterPro" id="IPR006530">
    <property type="entry name" value="YD"/>
</dbReference>
<feature type="domain" description="Teneurin-like YD-shell" evidence="4">
    <location>
        <begin position="907"/>
        <end position="1145"/>
    </location>
</feature>
<dbReference type="InterPro" id="IPR056823">
    <property type="entry name" value="TEN-like_YD-shell"/>
</dbReference>
<evidence type="ECO:0000313" key="6">
    <source>
        <dbReference type="Proteomes" id="UP000547674"/>
    </source>
</evidence>
<feature type="region of interest" description="Disordered" evidence="2">
    <location>
        <begin position="60"/>
        <end position="85"/>
    </location>
</feature>
<proteinExistence type="predicted"/>
<dbReference type="PANTHER" id="PTHR32305">
    <property type="match status" value="1"/>
</dbReference>
<evidence type="ECO:0000313" key="5">
    <source>
        <dbReference type="EMBL" id="NNF08187.1"/>
    </source>
</evidence>
<dbReference type="Pfam" id="PF05593">
    <property type="entry name" value="RHS_repeat"/>
    <property type="match status" value="2"/>
</dbReference>
<dbReference type="Pfam" id="PF20148">
    <property type="entry name" value="DUF6531"/>
    <property type="match status" value="1"/>
</dbReference>
<evidence type="ECO:0000256" key="1">
    <source>
        <dbReference type="ARBA" id="ARBA00022737"/>
    </source>
</evidence>
<dbReference type="InterPro" id="IPR031325">
    <property type="entry name" value="RHS_repeat"/>
</dbReference>
<dbReference type="InterPro" id="IPR050708">
    <property type="entry name" value="T6SS_VgrG/RHS"/>
</dbReference>
<accession>A0A7Y2EBS5</accession>
<evidence type="ECO:0000259" key="3">
    <source>
        <dbReference type="Pfam" id="PF20148"/>
    </source>
</evidence>
<evidence type="ECO:0008006" key="7">
    <source>
        <dbReference type="Google" id="ProtNLM"/>
    </source>
</evidence>
<organism evidence="5 6">
    <name type="scientific">Eiseniibacteriota bacterium</name>
    <dbReference type="NCBI Taxonomy" id="2212470"/>
    <lineage>
        <taxon>Bacteria</taxon>
        <taxon>Candidatus Eiseniibacteriota</taxon>
    </lineage>
</organism>
<name>A0A7Y2EBS5_UNCEI</name>
<gene>
    <name evidence="5" type="ORF">HKN21_15595</name>
</gene>
<dbReference type="PANTHER" id="PTHR32305:SF15">
    <property type="entry name" value="PROTEIN RHSA-RELATED"/>
    <property type="match status" value="1"/>
</dbReference>
<comment type="caution">
    <text evidence="5">The sequence shown here is derived from an EMBL/GenBank/DDBJ whole genome shotgun (WGS) entry which is preliminary data.</text>
</comment>
<dbReference type="AlphaFoldDB" id="A0A7Y2EBS5"/>
<dbReference type="Gene3D" id="2.60.200.60">
    <property type="match status" value="1"/>
</dbReference>
<dbReference type="Proteomes" id="UP000547674">
    <property type="component" value="Unassembled WGS sequence"/>
</dbReference>
<dbReference type="Pfam" id="PF25023">
    <property type="entry name" value="TEN_YD-shell"/>
    <property type="match status" value="1"/>
</dbReference>
<feature type="domain" description="DUF6531" evidence="3">
    <location>
        <begin position="185"/>
        <end position="257"/>
    </location>
</feature>
<dbReference type="NCBIfam" id="TIGR03696">
    <property type="entry name" value="Rhs_assc_core"/>
    <property type="match status" value="1"/>
</dbReference>
<dbReference type="Gene3D" id="2.180.10.10">
    <property type="entry name" value="RHS repeat-associated core"/>
    <property type="match status" value="2"/>
</dbReference>
<dbReference type="CDD" id="cd14740">
    <property type="entry name" value="PAAR_4"/>
    <property type="match status" value="1"/>
</dbReference>
<dbReference type="NCBIfam" id="TIGR01643">
    <property type="entry name" value="YD_repeat_2x"/>
    <property type="match status" value="1"/>
</dbReference>
<dbReference type="InterPro" id="IPR045351">
    <property type="entry name" value="DUF6531"/>
</dbReference>
<dbReference type="EMBL" id="JABDJR010000625">
    <property type="protein sequence ID" value="NNF08187.1"/>
    <property type="molecule type" value="Genomic_DNA"/>
</dbReference>
<keyword evidence="1" id="KW-0677">Repeat</keyword>
<dbReference type="InterPro" id="IPR022385">
    <property type="entry name" value="Rhs_assc_core"/>
</dbReference>
<protein>
    <recommendedName>
        <fullName evidence="7">DUF4150 domain-containing protein</fullName>
    </recommendedName>
</protein>
<feature type="non-terminal residue" evidence="5">
    <location>
        <position position="1233"/>
    </location>
</feature>
<sequence>MGKPGAKKLDQVLSVTPGDVHIIMIPSPGGPVPTPIPHPVTSIIKDKVAKKVKVMGQPGAVKGSVSQHTPPHIPQGGPFQKPPSNKGKIFTASSNVFYENKEAAMLGDTAEMCSDPKDTPVGKVIGTAAMVLIGGGGQGSDAARASASAAAMKAAAAACHRWINQNMEGGAMSEQAHRDVCEASGHPVDVATGKMFTRNVELKLSGRIPFEFARNWSSARRVRGVLGWNWRHNYDIALVIQPEFIAHQDHNGRLVSFPHLEVGEEVRSNQGNLSLVRQKDKLLVIDGNEQTQTFAYDGTLNAGSLPIDSIEDSYGNRILFEYRNGLLAQITDSAERKITLEYTGSGLLASLNLWDPISGETRPIRQYRYSPEEDLVEVSDEMGDSFHYVYQDHYLVQETDRIGFSFYFEFDRDGRCVKTWGDGGIFYRDLRYDLEKQKTWVIDSQGETTIYEWNDWGTVETEWDACGNEWSFQFDENQNRTGIMDPDGNSWTYSYDDTGRLISRIDPEGGEVALELDEFGMNVGWKDSAGNEWVRERDDAGRMVALVDPEGNRQEFTWSDKGDLLTTINAIGEVTSYSYDKVGNLVHRVAANGAGFDRVYSPEGWLLSESDSLGLRMEAEYDKKGRVVRELRRDKGEFRFKHDGEGNVVEKLEPTGRQIQFEYGSFNQILGRVEKAPEGDLITRYEYDLENRLTRKIYPGGETQEFSYREDGKISRQKGVDDRIIELNRNDAGYVVESIRPGGAIRTSEVDGLGRELKIQGDREVDFDFSPGGALLSADTEGGLVSKSFDALGRVVEEIGSIIPVAHEYDAIGRVTKTTLADDFDITYGYENGGVRIQVVGAHCALERDVFGRDTKVQFSNGWSETYHYEGDLKPYEVKRPEGSRRYSCGAGRVIEKIESPDGRAWSYGRDGHGRLVNATRSSAEGSKSYRFNYDDAGNRLVDGREFKFSRGNTLVTADGREFSYNTWGHRQNGTLEGAELKFEFGVSGRLLASKQGAVETTYDYDAFGRRIRKRVGSKETTFGWDRNRLVYEASEGVERFYIYLPASIQPVMICERKGERHTAYFVVSDHRSCPERVLDNAAETVWACDWSPFGEKLDETGSFEQPLGLPGQYHDRETGLAYNLFRYYDPSLTCYLSPDPLMQALESRPYAYPDDPISKTDPFGLSSDDYTPKSPTPHRVVEIDGVKYVEFYAMDAYCYNDHVSDGGNGTTDCFVSIGPNGEVVIQEGKHRG</sequence>
<evidence type="ECO:0000259" key="4">
    <source>
        <dbReference type="Pfam" id="PF25023"/>
    </source>
</evidence>
<reference evidence="5 6" key="1">
    <citation type="submission" date="2020-03" db="EMBL/GenBank/DDBJ databases">
        <title>Metabolic flexibility allows generalist bacteria to become dominant in a frequently disturbed ecosystem.</title>
        <authorList>
            <person name="Chen Y.-J."/>
            <person name="Leung P.M."/>
            <person name="Bay S.K."/>
            <person name="Hugenholtz P."/>
            <person name="Kessler A.J."/>
            <person name="Shelley G."/>
            <person name="Waite D.W."/>
            <person name="Cook P.L."/>
            <person name="Greening C."/>
        </authorList>
    </citation>
    <scope>NUCLEOTIDE SEQUENCE [LARGE SCALE GENOMIC DNA]</scope>
    <source>
        <strain evidence="5">SS_bin_28</strain>
    </source>
</reference>
<evidence type="ECO:0000256" key="2">
    <source>
        <dbReference type="SAM" id="MobiDB-lite"/>
    </source>
</evidence>